<dbReference type="eggNOG" id="KOG3166">
    <property type="taxonomic scope" value="Eukaryota"/>
</dbReference>
<keyword evidence="2 4" id="KW-0689">Ribosomal protein</keyword>
<organism evidence="7 8">
    <name type="scientific">Tetrahymena thermophila (strain SB210)</name>
    <dbReference type="NCBI Taxonomy" id="312017"/>
    <lineage>
        <taxon>Eukaryota</taxon>
        <taxon>Sar</taxon>
        <taxon>Alveolata</taxon>
        <taxon>Ciliophora</taxon>
        <taxon>Intramacronucleata</taxon>
        <taxon>Oligohymenophorea</taxon>
        <taxon>Hymenostomatida</taxon>
        <taxon>Tetrahymenina</taxon>
        <taxon>Tetrahymenidae</taxon>
        <taxon>Tetrahymena</taxon>
    </lineage>
</organism>
<dbReference type="EMBL" id="GG662514">
    <property type="protein sequence ID" value="EAR83924.2"/>
    <property type="molecule type" value="Genomic_DNA"/>
</dbReference>
<keyword evidence="3 4" id="KW-0687">Ribonucleoprotein</keyword>
<dbReference type="Gene3D" id="3.30.1330.30">
    <property type="match status" value="1"/>
</dbReference>
<dbReference type="InterPro" id="IPR018492">
    <property type="entry name" value="Ribosomal_eL8/Nhp2"/>
</dbReference>
<dbReference type="InterPro" id="IPR004037">
    <property type="entry name" value="Ribosomal_eL8-like_CS"/>
</dbReference>
<dbReference type="GO" id="GO:0022625">
    <property type="term" value="C:cytosolic large ribosomal subunit"/>
    <property type="evidence" value="ECO:0007669"/>
    <property type="project" value="UniProtKB-UniRule"/>
</dbReference>
<comment type="similarity">
    <text evidence="1 4">Belongs to the eukaryotic ribosomal protein eL8 family.</text>
</comment>
<dbReference type="InterPro" id="IPR001921">
    <property type="entry name" value="Ribosomal_eL8_euk"/>
</dbReference>
<name>I7LZH1_TETTS</name>
<dbReference type="KEGG" id="tet:TTHERM_00773340"/>
<sequence length="255" mass="29069">MPKAPKKITKPKKAEKKKNPLFQAKPRSFRVGGDIQPKRDLTRFVRWPRYITLQRQKRVLLQRLKVPPQIHQFTKTLDKNQSSNLFKLLASYAPEKPAEKKQRLVAQAEAKKDGKQVETKKPIVLKYGLNHITTLIENKQAKLVVIAHDVDPIELVIFLPQLCRKNDVPFAFVKGKAALGKLVNKKTATAVALTEVRNEDKAKLQQFSELFKTNYNANDELRKTWGGGILGQKSQHKVEALAKAVQEEQIKKAKL</sequence>
<comment type="function">
    <text evidence="4">Component of the ribosome.</text>
</comment>
<evidence type="ECO:0000313" key="8">
    <source>
        <dbReference type="Proteomes" id="UP000009168"/>
    </source>
</evidence>
<protein>
    <recommendedName>
        <fullName evidence="4">60S ribosomal protein L7a</fullName>
    </recommendedName>
</protein>
<dbReference type="PROSITE" id="PS01082">
    <property type="entry name" value="RIBOSOMAL_L7AE"/>
    <property type="match status" value="1"/>
</dbReference>
<dbReference type="Proteomes" id="UP000009168">
    <property type="component" value="Unassembled WGS sequence"/>
</dbReference>
<evidence type="ECO:0000256" key="4">
    <source>
        <dbReference type="RuleBase" id="RU367042"/>
    </source>
</evidence>
<dbReference type="OrthoDB" id="308597at2759"/>
<accession>I7LZH1</accession>
<dbReference type="FunFam" id="3.30.1330.30:FF:000003">
    <property type="entry name" value="60S ribosomal protein L7a"/>
    <property type="match status" value="1"/>
</dbReference>
<dbReference type="SMR" id="I7LZH1"/>
<dbReference type="PRINTS" id="PR00881">
    <property type="entry name" value="L7ARS6FAMILY"/>
</dbReference>
<reference evidence="8" key="1">
    <citation type="journal article" date="2006" name="PLoS Biol.">
        <title>Macronuclear genome sequence of the ciliate Tetrahymena thermophila, a model eukaryote.</title>
        <authorList>
            <person name="Eisen J.A."/>
            <person name="Coyne R.S."/>
            <person name="Wu M."/>
            <person name="Wu D."/>
            <person name="Thiagarajan M."/>
            <person name="Wortman J.R."/>
            <person name="Badger J.H."/>
            <person name="Ren Q."/>
            <person name="Amedeo P."/>
            <person name="Jones K.M."/>
            <person name="Tallon L.J."/>
            <person name="Delcher A.L."/>
            <person name="Salzberg S.L."/>
            <person name="Silva J.C."/>
            <person name="Haas B.J."/>
            <person name="Majoros W.H."/>
            <person name="Farzad M."/>
            <person name="Carlton J.M."/>
            <person name="Smith R.K. Jr."/>
            <person name="Garg J."/>
            <person name="Pearlman R.E."/>
            <person name="Karrer K.M."/>
            <person name="Sun L."/>
            <person name="Manning G."/>
            <person name="Elde N.C."/>
            <person name="Turkewitz A.P."/>
            <person name="Asai D.J."/>
            <person name="Wilkes D.E."/>
            <person name="Wang Y."/>
            <person name="Cai H."/>
            <person name="Collins K."/>
            <person name="Stewart B.A."/>
            <person name="Lee S.R."/>
            <person name="Wilamowska K."/>
            <person name="Weinberg Z."/>
            <person name="Ruzzo W.L."/>
            <person name="Wloga D."/>
            <person name="Gaertig J."/>
            <person name="Frankel J."/>
            <person name="Tsao C.-C."/>
            <person name="Gorovsky M.A."/>
            <person name="Keeling P.J."/>
            <person name="Waller R.F."/>
            <person name="Patron N.J."/>
            <person name="Cherry J.M."/>
            <person name="Stover N.A."/>
            <person name="Krieger C.J."/>
            <person name="del Toro C."/>
            <person name="Ryder H.F."/>
            <person name="Williamson S.C."/>
            <person name="Barbeau R.A."/>
            <person name="Hamilton E.P."/>
            <person name="Orias E."/>
        </authorList>
    </citation>
    <scope>NUCLEOTIDE SEQUENCE [LARGE SCALE GENOMIC DNA]</scope>
    <source>
        <strain evidence="8">SB210</strain>
    </source>
</reference>
<feature type="region of interest" description="Disordered" evidence="5">
    <location>
        <begin position="1"/>
        <end position="28"/>
    </location>
</feature>
<dbReference type="FunCoup" id="I7LZH1">
    <property type="interactions" value="492"/>
</dbReference>
<dbReference type="InterPro" id="IPR050257">
    <property type="entry name" value="eL8/uL1-like"/>
</dbReference>
<feature type="domain" description="Ribosomal protein eL8/eL30/eS12/Gadd45" evidence="6">
    <location>
        <begin position="117"/>
        <end position="204"/>
    </location>
</feature>
<evidence type="ECO:0000256" key="3">
    <source>
        <dbReference type="ARBA" id="ARBA00023274"/>
    </source>
</evidence>
<dbReference type="Pfam" id="PF01248">
    <property type="entry name" value="Ribosomal_L7Ae"/>
    <property type="match status" value="1"/>
</dbReference>
<dbReference type="InterPro" id="IPR029064">
    <property type="entry name" value="Ribosomal_eL30-like_sf"/>
</dbReference>
<proteinExistence type="inferred from homology"/>
<keyword evidence="8" id="KW-1185">Reference proteome</keyword>
<dbReference type="InterPro" id="IPR004038">
    <property type="entry name" value="Ribosomal_eL8/eL30/eS12/Gad45"/>
</dbReference>
<evidence type="ECO:0000313" key="7">
    <source>
        <dbReference type="EMBL" id="EAR83924.2"/>
    </source>
</evidence>
<dbReference type="AlphaFoldDB" id="I7LZH1"/>
<dbReference type="RefSeq" id="XP_001031587.2">
    <property type="nucleotide sequence ID" value="XM_001031587.2"/>
</dbReference>
<dbReference type="SUPFAM" id="SSF55315">
    <property type="entry name" value="L30e-like"/>
    <property type="match status" value="1"/>
</dbReference>
<dbReference type="InParanoid" id="I7LZH1"/>
<dbReference type="STRING" id="312017.I7LZH1"/>
<evidence type="ECO:0000256" key="1">
    <source>
        <dbReference type="ARBA" id="ARBA00007337"/>
    </source>
</evidence>
<evidence type="ECO:0000259" key="6">
    <source>
        <dbReference type="Pfam" id="PF01248"/>
    </source>
</evidence>
<dbReference type="GO" id="GO:0003723">
    <property type="term" value="F:RNA binding"/>
    <property type="evidence" value="ECO:0007669"/>
    <property type="project" value="UniProtKB-UniRule"/>
</dbReference>
<gene>
    <name evidence="7" type="ORF">TTHERM_00773340</name>
</gene>
<dbReference type="GO" id="GO:0042254">
    <property type="term" value="P:ribosome biogenesis"/>
    <property type="evidence" value="ECO:0007669"/>
    <property type="project" value="InterPro"/>
</dbReference>
<evidence type="ECO:0000256" key="5">
    <source>
        <dbReference type="SAM" id="MobiDB-lite"/>
    </source>
</evidence>
<dbReference type="PRINTS" id="PR00882">
    <property type="entry name" value="RIBOSOMALL7A"/>
</dbReference>
<feature type="compositionally biased region" description="Basic residues" evidence="5">
    <location>
        <begin position="1"/>
        <end position="16"/>
    </location>
</feature>
<evidence type="ECO:0000256" key="2">
    <source>
        <dbReference type="ARBA" id="ARBA00022980"/>
    </source>
</evidence>
<dbReference type="PANTHER" id="PTHR23105">
    <property type="entry name" value="RIBOSOMAL PROTEIN L7AE FAMILY MEMBER"/>
    <property type="match status" value="1"/>
</dbReference>
<dbReference type="GeneID" id="7830241"/>